<keyword evidence="2" id="KW-1185">Reference proteome</keyword>
<evidence type="ECO:0000313" key="1">
    <source>
        <dbReference type="EMBL" id="KAL3233711.1"/>
    </source>
</evidence>
<reference evidence="1 2" key="1">
    <citation type="submission" date="2024-05" db="EMBL/GenBank/DDBJ databases">
        <title>Long read based assembly of the Candida bracarensis genome reveals expanded adhesin content.</title>
        <authorList>
            <person name="Marcet-Houben M."/>
            <person name="Ksiezopolska E."/>
            <person name="Gabaldon T."/>
        </authorList>
    </citation>
    <scope>NUCLEOTIDE SEQUENCE [LARGE SCALE GENOMIC DNA]</scope>
    <source>
        <strain evidence="1 2">CBM6</strain>
    </source>
</reference>
<protein>
    <submittedName>
        <fullName evidence="1">Biogenesis of lysosome-related organelles complex 1 subunit SNN1</fullName>
    </submittedName>
</protein>
<dbReference type="Proteomes" id="UP001623330">
    <property type="component" value="Unassembled WGS sequence"/>
</dbReference>
<accession>A0ABR4NXU1</accession>
<comment type="caution">
    <text evidence="1">The sequence shown here is derived from an EMBL/GenBank/DDBJ whole genome shotgun (WGS) entry which is preliminary data.</text>
</comment>
<sequence length="100" mass="11620">MTDSDYNSIHPIELSVYSVVSSDLDGLYQAINELRESQALLILKLRTVRDSLKHENELLFDEKSYNRSFKEMDELERRLSVITTRLDNLVAKSQKLTESI</sequence>
<name>A0ABR4NXU1_9SACH</name>
<organism evidence="1 2">
    <name type="scientific">Nakaseomyces bracarensis</name>
    <dbReference type="NCBI Taxonomy" id="273131"/>
    <lineage>
        <taxon>Eukaryota</taxon>
        <taxon>Fungi</taxon>
        <taxon>Dikarya</taxon>
        <taxon>Ascomycota</taxon>
        <taxon>Saccharomycotina</taxon>
        <taxon>Saccharomycetes</taxon>
        <taxon>Saccharomycetales</taxon>
        <taxon>Saccharomycetaceae</taxon>
        <taxon>Nakaseomyces</taxon>
    </lineage>
</organism>
<evidence type="ECO:0000313" key="2">
    <source>
        <dbReference type="Proteomes" id="UP001623330"/>
    </source>
</evidence>
<proteinExistence type="predicted"/>
<dbReference type="EMBL" id="JBEVYD010000004">
    <property type="protein sequence ID" value="KAL3233711.1"/>
    <property type="molecule type" value="Genomic_DNA"/>
</dbReference>
<gene>
    <name evidence="1" type="ORF">RNJ44_03751</name>
</gene>